<dbReference type="eggNOG" id="COG5416">
    <property type="taxonomic scope" value="Bacteria"/>
</dbReference>
<accession>A0A086YAB7</accession>
<dbReference type="STRING" id="195105.CN97_09290"/>
<dbReference type="InterPro" id="IPR010445">
    <property type="entry name" value="LapA_dom"/>
</dbReference>
<name>A0A086YAB7_9RHOB</name>
<dbReference type="Proteomes" id="UP000028826">
    <property type="component" value="Unassembled WGS sequence"/>
</dbReference>
<evidence type="ECO:0000313" key="1">
    <source>
        <dbReference type="EMBL" id="KFI31217.1"/>
    </source>
</evidence>
<dbReference type="Pfam" id="PF06305">
    <property type="entry name" value="LapA_dom"/>
    <property type="match status" value="1"/>
</dbReference>
<evidence type="ECO:0000313" key="2">
    <source>
        <dbReference type="Proteomes" id="UP000028826"/>
    </source>
</evidence>
<gene>
    <name evidence="1" type="ORF">CN97_09290</name>
</gene>
<dbReference type="EMBL" id="JGYG01000002">
    <property type="protein sequence ID" value="KFI31217.1"/>
    <property type="molecule type" value="Genomic_DNA"/>
</dbReference>
<protein>
    <submittedName>
        <fullName evidence="1">Phosphoribosylanthranilate isomerase</fullName>
    </submittedName>
</protein>
<sequence>MRYLRYGLIAVLGIALIVIAVANRDPVVFRFLPVSAAQTFGGSWAVQLPLFVILLGGIAIGVLVGFVWEWFREHGHRKRARVKSKEAAKLEQEVVQLRRETGRPNGKKDEIVALLETGNGKR</sequence>
<dbReference type="GO" id="GO:0005886">
    <property type="term" value="C:plasma membrane"/>
    <property type="evidence" value="ECO:0007669"/>
    <property type="project" value="InterPro"/>
</dbReference>
<reference evidence="1 2" key="1">
    <citation type="submission" date="2014-03" db="EMBL/GenBank/DDBJ databases">
        <title>Genome of Haematobacter massiliensis CCUG 47968.</title>
        <authorList>
            <person name="Wang D."/>
            <person name="Wang G."/>
        </authorList>
    </citation>
    <scope>NUCLEOTIDE SEQUENCE [LARGE SCALE GENOMIC DNA]</scope>
    <source>
        <strain evidence="1 2">CCUG 47968</strain>
    </source>
</reference>
<organism evidence="1 2">
    <name type="scientific">Haematobacter massiliensis</name>
    <dbReference type="NCBI Taxonomy" id="195105"/>
    <lineage>
        <taxon>Bacteria</taxon>
        <taxon>Pseudomonadati</taxon>
        <taxon>Pseudomonadota</taxon>
        <taxon>Alphaproteobacteria</taxon>
        <taxon>Rhodobacterales</taxon>
        <taxon>Paracoccaceae</taxon>
        <taxon>Haematobacter</taxon>
    </lineage>
</organism>
<proteinExistence type="predicted"/>
<dbReference type="AlphaFoldDB" id="A0A086YAB7"/>
<keyword evidence="1" id="KW-0413">Isomerase</keyword>
<dbReference type="OrthoDB" id="7689797at2"/>
<dbReference type="RefSeq" id="WP_035707502.1">
    <property type="nucleotide sequence ID" value="NZ_CAMIFG010000069.1"/>
</dbReference>
<keyword evidence="2" id="KW-1185">Reference proteome</keyword>
<comment type="caution">
    <text evidence="1">The sequence shown here is derived from an EMBL/GenBank/DDBJ whole genome shotgun (WGS) entry which is preliminary data.</text>
</comment>
<dbReference type="GO" id="GO:0016853">
    <property type="term" value="F:isomerase activity"/>
    <property type="evidence" value="ECO:0007669"/>
    <property type="project" value="UniProtKB-KW"/>
</dbReference>